<comment type="catalytic activity">
    <reaction evidence="1">
        <text>ATP + protein L-histidine = ADP + protein N-phospho-L-histidine.</text>
        <dbReference type="EC" id="2.7.13.3"/>
    </reaction>
</comment>
<evidence type="ECO:0000256" key="2">
    <source>
        <dbReference type="ARBA" id="ARBA00004236"/>
    </source>
</evidence>
<dbReference type="PANTHER" id="PTHR43065:SF46">
    <property type="entry name" value="C4-DICARBOXYLATE TRANSPORT SENSOR PROTEIN DCTB"/>
    <property type="match status" value="1"/>
</dbReference>
<dbReference type="SUPFAM" id="SSF47384">
    <property type="entry name" value="Homodimeric domain of signal transducing histidine kinase"/>
    <property type="match status" value="1"/>
</dbReference>
<evidence type="ECO:0000256" key="5">
    <source>
        <dbReference type="ARBA" id="ARBA00022679"/>
    </source>
</evidence>
<name>A0A545AGE2_9ACTN</name>
<dbReference type="Gene3D" id="1.10.287.130">
    <property type="match status" value="1"/>
</dbReference>
<dbReference type="CDD" id="cd00082">
    <property type="entry name" value="HisKA"/>
    <property type="match status" value="1"/>
</dbReference>
<evidence type="ECO:0000313" key="12">
    <source>
        <dbReference type="Proteomes" id="UP000317982"/>
    </source>
</evidence>
<reference evidence="11 12" key="1">
    <citation type="submission" date="2019-07" db="EMBL/GenBank/DDBJ databases">
        <title>Cryptosporangium phraense sp. nov., isolated from plant litter.</title>
        <authorList>
            <person name="Suriyachadkun C."/>
        </authorList>
    </citation>
    <scope>NUCLEOTIDE SEQUENCE [LARGE SCALE GENOMIC DNA]</scope>
    <source>
        <strain evidence="11 12">A-T 5661</strain>
    </source>
</reference>
<dbReference type="GO" id="GO:0005886">
    <property type="term" value="C:plasma membrane"/>
    <property type="evidence" value="ECO:0007669"/>
    <property type="project" value="UniProtKB-SubCell"/>
</dbReference>
<comment type="subcellular location">
    <subcellularLocation>
        <location evidence="2">Cell membrane</location>
    </subcellularLocation>
</comment>
<organism evidence="11 12">
    <name type="scientific">Cryptosporangium phraense</name>
    <dbReference type="NCBI Taxonomy" id="2593070"/>
    <lineage>
        <taxon>Bacteria</taxon>
        <taxon>Bacillati</taxon>
        <taxon>Actinomycetota</taxon>
        <taxon>Actinomycetes</taxon>
        <taxon>Cryptosporangiales</taxon>
        <taxon>Cryptosporangiaceae</taxon>
        <taxon>Cryptosporangium</taxon>
    </lineage>
</organism>
<dbReference type="InterPro" id="IPR003661">
    <property type="entry name" value="HisK_dim/P_dom"/>
</dbReference>
<gene>
    <name evidence="11" type="ORF">FL583_38495</name>
</gene>
<proteinExistence type="predicted"/>
<keyword evidence="4" id="KW-0597">Phosphoprotein</keyword>
<dbReference type="PRINTS" id="PR00344">
    <property type="entry name" value="BCTRLSENSOR"/>
</dbReference>
<dbReference type="InterPro" id="IPR004358">
    <property type="entry name" value="Sig_transdc_His_kin-like_C"/>
</dbReference>
<dbReference type="InterPro" id="IPR005467">
    <property type="entry name" value="His_kinase_dom"/>
</dbReference>
<evidence type="ECO:0000256" key="3">
    <source>
        <dbReference type="ARBA" id="ARBA00012438"/>
    </source>
</evidence>
<evidence type="ECO:0000259" key="10">
    <source>
        <dbReference type="PROSITE" id="PS50109"/>
    </source>
</evidence>
<dbReference type="SUPFAM" id="SSF55874">
    <property type="entry name" value="ATPase domain of HSP90 chaperone/DNA topoisomerase II/histidine kinase"/>
    <property type="match status" value="1"/>
</dbReference>
<dbReference type="SMART" id="SM00387">
    <property type="entry name" value="HATPase_c"/>
    <property type="match status" value="1"/>
</dbReference>
<dbReference type="PANTHER" id="PTHR43065">
    <property type="entry name" value="SENSOR HISTIDINE KINASE"/>
    <property type="match status" value="1"/>
</dbReference>
<keyword evidence="8" id="KW-0067">ATP-binding</keyword>
<dbReference type="GO" id="GO:0005524">
    <property type="term" value="F:ATP binding"/>
    <property type="evidence" value="ECO:0007669"/>
    <property type="project" value="UniProtKB-KW"/>
</dbReference>
<dbReference type="EMBL" id="VIRS01000059">
    <property type="protein sequence ID" value="TQS39715.1"/>
    <property type="molecule type" value="Genomic_DNA"/>
</dbReference>
<dbReference type="InterPro" id="IPR036097">
    <property type="entry name" value="HisK_dim/P_sf"/>
</dbReference>
<dbReference type="InterPro" id="IPR003594">
    <property type="entry name" value="HATPase_dom"/>
</dbReference>
<keyword evidence="5" id="KW-0808">Transferase</keyword>
<dbReference type="InterPro" id="IPR036890">
    <property type="entry name" value="HATPase_C_sf"/>
</dbReference>
<comment type="caution">
    <text evidence="11">The sequence shown here is derived from an EMBL/GenBank/DDBJ whole genome shotgun (WGS) entry which is preliminary data.</text>
</comment>
<keyword evidence="6" id="KW-0547">Nucleotide-binding</keyword>
<dbReference type="PROSITE" id="PS50109">
    <property type="entry name" value="HIS_KIN"/>
    <property type="match status" value="1"/>
</dbReference>
<evidence type="ECO:0000256" key="1">
    <source>
        <dbReference type="ARBA" id="ARBA00000085"/>
    </source>
</evidence>
<dbReference type="InParanoid" id="A0A545AGE2"/>
<dbReference type="Proteomes" id="UP000317982">
    <property type="component" value="Unassembled WGS sequence"/>
</dbReference>
<evidence type="ECO:0000256" key="6">
    <source>
        <dbReference type="ARBA" id="ARBA00022741"/>
    </source>
</evidence>
<evidence type="ECO:0000313" key="11">
    <source>
        <dbReference type="EMBL" id="TQS39715.1"/>
    </source>
</evidence>
<evidence type="ECO:0000256" key="8">
    <source>
        <dbReference type="ARBA" id="ARBA00022840"/>
    </source>
</evidence>
<evidence type="ECO:0000256" key="9">
    <source>
        <dbReference type="ARBA" id="ARBA00023012"/>
    </source>
</evidence>
<dbReference type="GO" id="GO:0000155">
    <property type="term" value="F:phosphorelay sensor kinase activity"/>
    <property type="evidence" value="ECO:0007669"/>
    <property type="project" value="InterPro"/>
</dbReference>
<keyword evidence="7" id="KW-0418">Kinase</keyword>
<keyword evidence="12" id="KW-1185">Reference proteome</keyword>
<dbReference type="Gene3D" id="3.30.565.10">
    <property type="entry name" value="Histidine kinase-like ATPase, C-terminal domain"/>
    <property type="match status" value="1"/>
</dbReference>
<sequence>MMVDAELLPVAVFFSDAMGLTGNTQFEAVRRPELDATVSSLAGGGSRLVRAGASTFLVRRAGSWGVVVDVTGVAEAERESAHATRLESIGQLAAGLAHEINTPVQYVSHNVLFLREAFGSVPPGVFDEYLAAEVPAAIEQTLEGVERVAEIVRAMNEFAHPGEGLAPADLNRAVESTVQVCRNEWKYVARLELELDPELGLVPCFEGEIKQVVLNLVVNAAHAIGSPPGVIRVSTRRVPDGVEIAVADTGIGMDEATRERVFDPFFTTKGVGKGTGQGLAMAYRSVVGRHGGSIAVESSPGAGSVFRVRLPTTAVGGVCDDAAREQSRGGSPA</sequence>
<protein>
    <recommendedName>
        <fullName evidence="3">histidine kinase</fullName>
        <ecNumber evidence="3">2.7.13.3</ecNumber>
    </recommendedName>
</protein>
<dbReference type="AlphaFoldDB" id="A0A545AGE2"/>
<dbReference type="Pfam" id="PF02518">
    <property type="entry name" value="HATPase_c"/>
    <property type="match status" value="1"/>
</dbReference>
<feature type="domain" description="Histidine kinase" evidence="10">
    <location>
        <begin position="95"/>
        <end position="314"/>
    </location>
</feature>
<dbReference type="OrthoDB" id="9764154at2"/>
<accession>A0A545AGE2</accession>
<evidence type="ECO:0000256" key="7">
    <source>
        <dbReference type="ARBA" id="ARBA00022777"/>
    </source>
</evidence>
<evidence type="ECO:0000256" key="4">
    <source>
        <dbReference type="ARBA" id="ARBA00022553"/>
    </source>
</evidence>
<keyword evidence="9" id="KW-0902">Two-component regulatory system</keyword>
<dbReference type="EC" id="2.7.13.3" evidence="3"/>